<dbReference type="EMBL" id="FOCM01000006">
    <property type="protein sequence ID" value="SEN81947.1"/>
    <property type="molecule type" value="Genomic_DNA"/>
</dbReference>
<dbReference type="FunFam" id="3.20.20.140:FF:000001">
    <property type="entry name" value="Dihydropyrimidinase like 3"/>
    <property type="match status" value="1"/>
</dbReference>
<dbReference type="GO" id="GO:0072527">
    <property type="term" value="P:pyrimidine-containing compound metabolic process"/>
    <property type="evidence" value="ECO:0007669"/>
    <property type="project" value="UniProtKB-ARBA"/>
</dbReference>
<dbReference type="OrthoDB" id="9775759at2"/>
<proteinExistence type="inferred from homology"/>
<dbReference type="SUPFAM" id="SSF51338">
    <property type="entry name" value="Composite domain of metallo-dependent hydrolases"/>
    <property type="match status" value="2"/>
</dbReference>
<accession>A0A1H8JNM6</accession>
<evidence type="ECO:0000256" key="6">
    <source>
        <dbReference type="ARBA" id="ARBA00022833"/>
    </source>
</evidence>
<feature type="domain" description="Amidohydrolase-related" evidence="12">
    <location>
        <begin position="47"/>
        <end position="431"/>
    </location>
</feature>
<evidence type="ECO:0000256" key="9">
    <source>
        <dbReference type="ARBA" id="ARBA00054448"/>
    </source>
</evidence>
<comment type="catalytic activity">
    <reaction evidence="7">
        <text>5,6-dihydrouracil + H2O = 3-(carbamoylamino)propanoate + H(+)</text>
        <dbReference type="Rhea" id="RHEA:16121"/>
        <dbReference type="ChEBI" id="CHEBI:11892"/>
        <dbReference type="ChEBI" id="CHEBI:15377"/>
        <dbReference type="ChEBI" id="CHEBI:15378"/>
        <dbReference type="ChEBI" id="CHEBI:15901"/>
        <dbReference type="EC" id="3.5.2.2"/>
    </reaction>
</comment>
<evidence type="ECO:0000313" key="14">
    <source>
        <dbReference type="Proteomes" id="UP000199372"/>
    </source>
</evidence>
<comment type="similarity">
    <text evidence="2">Belongs to the metallo-dependent hydrolases superfamily. Hydantoinase/dihydropyrimidinase family.</text>
</comment>
<name>A0A1H8JNM6_9RHOB</name>
<dbReference type="Gene3D" id="2.30.40.10">
    <property type="entry name" value="Urease, subunit C, domain 1"/>
    <property type="match status" value="1"/>
</dbReference>
<dbReference type="Gene3D" id="3.20.20.140">
    <property type="entry name" value="Metal-dependent hydrolases"/>
    <property type="match status" value="1"/>
</dbReference>
<dbReference type="InterPro" id="IPR006680">
    <property type="entry name" value="Amidohydro-rel"/>
</dbReference>
<organism evidence="13 14">
    <name type="scientific">Palleronia pelagia</name>
    <dbReference type="NCBI Taxonomy" id="387096"/>
    <lineage>
        <taxon>Bacteria</taxon>
        <taxon>Pseudomonadati</taxon>
        <taxon>Pseudomonadota</taxon>
        <taxon>Alphaproteobacteria</taxon>
        <taxon>Rhodobacterales</taxon>
        <taxon>Roseobacteraceae</taxon>
        <taxon>Palleronia</taxon>
    </lineage>
</organism>
<evidence type="ECO:0000256" key="5">
    <source>
        <dbReference type="ARBA" id="ARBA00022801"/>
    </source>
</evidence>
<dbReference type="CDD" id="cd01314">
    <property type="entry name" value="D-HYD"/>
    <property type="match status" value="1"/>
</dbReference>
<evidence type="ECO:0000256" key="8">
    <source>
        <dbReference type="ARBA" id="ARBA00039113"/>
    </source>
</evidence>
<keyword evidence="4" id="KW-0479">Metal-binding</keyword>
<comment type="function">
    <text evidence="9">Catalyzes the hydrolysis of dihydropyrimidines and of the structurally related DL-5-mono-substituted hydantoins, to produce N-carbamoyl-D-amino acids.</text>
</comment>
<keyword evidence="6" id="KW-0862">Zinc</keyword>
<dbReference type="InterPro" id="IPR050378">
    <property type="entry name" value="Metallo-dep_Hydrolases_sf"/>
</dbReference>
<feature type="modified residue" description="N6-carboxylysine" evidence="11">
    <location>
        <position position="147"/>
    </location>
</feature>
<dbReference type="InterPro" id="IPR032466">
    <property type="entry name" value="Metal_Hydrolase"/>
</dbReference>
<evidence type="ECO:0000256" key="7">
    <source>
        <dbReference type="ARBA" id="ARBA00036696"/>
    </source>
</evidence>
<dbReference type="Pfam" id="PF01979">
    <property type="entry name" value="Amidohydro_1"/>
    <property type="match status" value="1"/>
</dbReference>
<evidence type="ECO:0000256" key="11">
    <source>
        <dbReference type="PIRSR" id="PIRSR611778-50"/>
    </source>
</evidence>
<dbReference type="GO" id="GO:0005829">
    <property type="term" value="C:cytosol"/>
    <property type="evidence" value="ECO:0007669"/>
    <property type="project" value="TreeGrafter"/>
</dbReference>
<dbReference type="InterPro" id="IPR011778">
    <property type="entry name" value="Hydantoinase/dihydroPyrase"/>
</dbReference>
<sequence>MTKVIKNGTIVTHDLTYKADVLVDGGKIIEIGEGLTGDEEIDATGCYVMPGGIDPHTHLEMPFMGTYSADDFESGTRAALAGGTTMVVDFALPSPGQGLLDALKMWDNKSTRAHCDYSFHMAVTWWGEQVFDEMETVVKERGINTFKHFMAYKGALMVQDDEMYASFQRLAELGAIAMVHAENGDVVADLSAKLLAEGNNGPEGHAYSRPPQVEGEATNRAIMIADMAGVPLYVVHTSCEDSHEAIRRARQQGKRVWGEPLIQHLTLDESEYFNQDWDHAARRVMSPPFRNKQHQDSLWAGLQAGSLSVVATDHCAFTTDQKRTGIGDFTKIPNGTGGLEDRMPMLWTHGVGTGRLTPNEFVAITSANIAKILNCYPRKGAIRVGSDADIVVWDPEAEKTITAGAQQSAIDYNVFEGKKVKGLPRYTLSKGRVMFDTGKMLGQEGHGEFVKRAPLGEVNKALSSWKQITAPRPVERSGIPASGV</sequence>
<dbReference type="InterPro" id="IPR011059">
    <property type="entry name" value="Metal-dep_hydrolase_composite"/>
</dbReference>
<comment type="subunit">
    <text evidence="3">Homotetramer.</text>
</comment>
<evidence type="ECO:0000256" key="1">
    <source>
        <dbReference type="ARBA" id="ARBA00001947"/>
    </source>
</evidence>
<comment type="PTM">
    <text evidence="11">Carbamylation allows a single lysine to coordinate two divalent metal cations.</text>
</comment>
<dbReference type="PANTHER" id="PTHR11647:SF1">
    <property type="entry name" value="COLLAPSIN RESPONSE MEDIATOR PROTEIN"/>
    <property type="match status" value="1"/>
</dbReference>
<evidence type="ECO:0000256" key="4">
    <source>
        <dbReference type="ARBA" id="ARBA00022723"/>
    </source>
</evidence>
<evidence type="ECO:0000256" key="10">
    <source>
        <dbReference type="ARBA" id="ARBA00074385"/>
    </source>
</evidence>
<evidence type="ECO:0000256" key="2">
    <source>
        <dbReference type="ARBA" id="ARBA00008829"/>
    </source>
</evidence>
<keyword evidence="5" id="KW-0378">Hydrolase</keyword>
<gene>
    <name evidence="13" type="ORF">SAMN04488011_106274</name>
</gene>
<protein>
    <recommendedName>
        <fullName evidence="10">D-hydantoinase/dihydropyrimidinase</fullName>
        <ecNumber evidence="8">3.5.2.2</ecNumber>
    </recommendedName>
</protein>
<evidence type="ECO:0000256" key="3">
    <source>
        <dbReference type="ARBA" id="ARBA00011881"/>
    </source>
</evidence>
<reference evidence="14" key="1">
    <citation type="submission" date="2016-10" db="EMBL/GenBank/DDBJ databases">
        <authorList>
            <person name="Varghese N."/>
            <person name="Submissions S."/>
        </authorList>
    </citation>
    <scope>NUCLEOTIDE SEQUENCE [LARGE SCALE GENOMIC DNA]</scope>
    <source>
        <strain evidence="14">DSM 26893</strain>
    </source>
</reference>
<dbReference type="GO" id="GO:0055086">
    <property type="term" value="P:nucleobase-containing small molecule metabolic process"/>
    <property type="evidence" value="ECO:0007669"/>
    <property type="project" value="UniProtKB-ARBA"/>
</dbReference>
<keyword evidence="14" id="KW-1185">Reference proteome</keyword>
<dbReference type="RefSeq" id="WP_073128056.1">
    <property type="nucleotide sequence ID" value="NZ_FOCM01000006.1"/>
</dbReference>
<evidence type="ECO:0000313" key="13">
    <source>
        <dbReference type="EMBL" id="SEN81947.1"/>
    </source>
</evidence>
<dbReference type="Proteomes" id="UP000199372">
    <property type="component" value="Unassembled WGS sequence"/>
</dbReference>
<dbReference type="SUPFAM" id="SSF51556">
    <property type="entry name" value="Metallo-dependent hydrolases"/>
    <property type="match status" value="1"/>
</dbReference>
<dbReference type="EC" id="3.5.2.2" evidence="8"/>
<dbReference type="GO" id="GO:0004157">
    <property type="term" value="F:dihydropyrimidinase activity"/>
    <property type="evidence" value="ECO:0007669"/>
    <property type="project" value="UniProtKB-EC"/>
</dbReference>
<dbReference type="GO" id="GO:0046872">
    <property type="term" value="F:metal ion binding"/>
    <property type="evidence" value="ECO:0007669"/>
    <property type="project" value="UniProtKB-KW"/>
</dbReference>
<dbReference type="AlphaFoldDB" id="A0A1H8JNM6"/>
<dbReference type="PANTHER" id="PTHR11647">
    <property type="entry name" value="HYDRANTOINASE/DIHYDROPYRIMIDINASE FAMILY MEMBER"/>
    <property type="match status" value="1"/>
</dbReference>
<evidence type="ECO:0000259" key="12">
    <source>
        <dbReference type="Pfam" id="PF01979"/>
    </source>
</evidence>
<dbReference type="NCBIfam" id="TIGR02033">
    <property type="entry name" value="D-hydantoinase"/>
    <property type="match status" value="1"/>
</dbReference>
<comment type="cofactor">
    <cofactor evidence="1">
        <name>Zn(2+)</name>
        <dbReference type="ChEBI" id="CHEBI:29105"/>
    </cofactor>
</comment>